<organism evidence="11 12">
    <name type="scientific">Limulus polyphemus</name>
    <name type="common">Atlantic horseshoe crab</name>
    <dbReference type="NCBI Taxonomy" id="6850"/>
    <lineage>
        <taxon>Eukaryota</taxon>
        <taxon>Metazoa</taxon>
        <taxon>Ecdysozoa</taxon>
        <taxon>Arthropoda</taxon>
        <taxon>Chelicerata</taxon>
        <taxon>Merostomata</taxon>
        <taxon>Xiphosura</taxon>
        <taxon>Limulidae</taxon>
        <taxon>Limulus</taxon>
    </lineage>
</organism>
<feature type="domain" description="C2H2-type" evidence="10">
    <location>
        <begin position="295"/>
        <end position="322"/>
    </location>
</feature>
<evidence type="ECO:0000313" key="12">
    <source>
        <dbReference type="RefSeq" id="XP_022251675.1"/>
    </source>
</evidence>
<dbReference type="PROSITE" id="PS00028">
    <property type="entry name" value="ZINC_FINGER_C2H2_1"/>
    <property type="match status" value="5"/>
</dbReference>
<dbReference type="GeneID" id="106467772"/>
<dbReference type="PANTHER" id="PTHR16515:SF49">
    <property type="entry name" value="GASTRULA ZINC FINGER PROTEIN XLCGF49.1-LIKE-RELATED"/>
    <property type="match status" value="1"/>
</dbReference>
<gene>
    <name evidence="12" type="primary">LOC106467772</name>
</gene>
<dbReference type="Proteomes" id="UP000694941">
    <property type="component" value="Unplaced"/>
</dbReference>
<dbReference type="InterPro" id="IPR046341">
    <property type="entry name" value="SET_dom_sf"/>
</dbReference>
<dbReference type="CDD" id="cd10534">
    <property type="entry name" value="PR-SET_PRDM-like"/>
    <property type="match status" value="1"/>
</dbReference>
<dbReference type="Gene3D" id="3.30.160.60">
    <property type="entry name" value="Classic Zinc Finger"/>
    <property type="match status" value="5"/>
</dbReference>
<evidence type="ECO:0000256" key="1">
    <source>
        <dbReference type="ARBA" id="ARBA00004123"/>
    </source>
</evidence>
<accession>A0ABM1T719</accession>
<dbReference type="InterPro" id="IPR036236">
    <property type="entry name" value="Znf_C2H2_sf"/>
</dbReference>
<evidence type="ECO:0000259" key="10">
    <source>
        <dbReference type="PROSITE" id="PS50157"/>
    </source>
</evidence>
<evidence type="ECO:0000256" key="9">
    <source>
        <dbReference type="PROSITE-ProRule" id="PRU00042"/>
    </source>
</evidence>
<keyword evidence="3" id="KW-0677">Repeat</keyword>
<evidence type="ECO:0000256" key="4">
    <source>
        <dbReference type="ARBA" id="ARBA00022771"/>
    </source>
</evidence>
<name>A0ABM1T719_LIMPO</name>
<keyword evidence="2" id="KW-0479">Metal-binding</keyword>
<keyword evidence="5" id="KW-0862">Zinc</keyword>
<keyword evidence="8" id="KW-0539">Nucleus</keyword>
<dbReference type="InterPro" id="IPR013087">
    <property type="entry name" value="Znf_C2H2_type"/>
</dbReference>
<dbReference type="Pfam" id="PF21549">
    <property type="entry name" value="PRDM2_PR"/>
    <property type="match status" value="1"/>
</dbReference>
<keyword evidence="11" id="KW-1185">Reference proteome</keyword>
<proteinExistence type="predicted"/>
<feature type="domain" description="C2H2-type" evidence="10">
    <location>
        <begin position="323"/>
        <end position="350"/>
    </location>
</feature>
<feature type="domain" description="C2H2-type" evidence="10">
    <location>
        <begin position="267"/>
        <end position="294"/>
    </location>
</feature>
<dbReference type="SUPFAM" id="SSF57667">
    <property type="entry name" value="beta-beta-alpha zinc fingers"/>
    <property type="match status" value="3"/>
</dbReference>
<keyword evidence="6" id="KW-0805">Transcription regulation</keyword>
<evidence type="ECO:0000256" key="2">
    <source>
        <dbReference type="ARBA" id="ARBA00022723"/>
    </source>
</evidence>
<sequence length="376" mass="42859">METCVLIPAEFSLVLVASLNRRVSHICEMGVCVWSNQKIPRGRRFLPFQGTLRLDKLEVYSYLDDSDVRHQFGCYDDVQEIDTRRVRHCNWVRFLRVSPTFCPEVNLIGSLVKGEPIYEVVSNIAPNAELVVYYETFGEDFGRNSFSLLAVRHLTAAHYRQAIGLVLEESPLDLSRSLLSSRVPIISNRNTDPRTVVAKYLQTESRRSLSSDCLFTSNKSTGAEVHQIPVKKSRERTLLPCDVCGKAFDRPSLLRRHMRTHTGEKPHVCDVCGKGFSTSSSLNTHRRIHSGEKPHQCHICGKRFTASSNLYYHRMTHSKEKPHKCSLCAKSFPTPGDLKSHMYVHNGSWPFKCHICSRGFSKQTNLKNHLFLHTGK</sequence>
<evidence type="ECO:0000313" key="11">
    <source>
        <dbReference type="Proteomes" id="UP000694941"/>
    </source>
</evidence>
<reference evidence="12" key="1">
    <citation type="submission" date="2025-08" db="UniProtKB">
        <authorList>
            <consortium name="RefSeq"/>
        </authorList>
    </citation>
    <scope>IDENTIFICATION</scope>
    <source>
        <tissue evidence="12">Muscle</tissue>
    </source>
</reference>
<evidence type="ECO:0000256" key="5">
    <source>
        <dbReference type="ARBA" id="ARBA00022833"/>
    </source>
</evidence>
<dbReference type="Pfam" id="PF13465">
    <property type="entry name" value="zf-H2C2_2"/>
    <property type="match status" value="1"/>
</dbReference>
<dbReference type="RefSeq" id="XP_022251675.1">
    <property type="nucleotide sequence ID" value="XM_022395967.1"/>
</dbReference>
<evidence type="ECO:0000256" key="7">
    <source>
        <dbReference type="ARBA" id="ARBA00023163"/>
    </source>
</evidence>
<dbReference type="SMART" id="SM00355">
    <property type="entry name" value="ZnF_C2H2"/>
    <property type="match status" value="5"/>
</dbReference>
<feature type="domain" description="C2H2-type" evidence="10">
    <location>
        <begin position="239"/>
        <end position="266"/>
    </location>
</feature>
<comment type="subcellular location">
    <subcellularLocation>
        <location evidence="1">Nucleus</location>
    </subcellularLocation>
</comment>
<dbReference type="InterPro" id="IPR050331">
    <property type="entry name" value="Zinc_finger"/>
</dbReference>
<dbReference type="Gene3D" id="2.170.270.10">
    <property type="entry name" value="SET domain"/>
    <property type="match status" value="1"/>
</dbReference>
<evidence type="ECO:0000256" key="3">
    <source>
        <dbReference type="ARBA" id="ARBA00022737"/>
    </source>
</evidence>
<dbReference type="InterPro" id="IPR001214">
    <property type="entry name" value="SET_dom"/>
</dbReference>
<keyword evidence="7" id="KW-0804">Transcription</keyword>
<evidence type="ECO:0000256" key="6">
    <source>
        <dbReference type="ARBA" id="ARBA00023015"/>
    </source>
</evidence>
<evidence type="ECO:0000256" key="8">
    <source>
        <dbReference type="ARBA" id="ARBA00023242"/>
    </source>
</evidence>
<protein>
    <submittedName>
        <fullName evidence="12">Zinc finger and SCAN domain-containing protein 21-like</fullName>
    </submittedName>
</protein>
<dbReference type="PANTHER" id="PTHR16515">
    <property type="entry name" value="PR DOMAIN ZINC FINGER PROTEIN"/>
    <property type="match status" value="1"/>
</dbReference>
<dbReference type="PROSITE" id="PS50157">
    <property type="entry name" value="ZINC_FINGER_C2H2_2"/>
    <property type="match status" value="5"/>
</dbReference>
<dbReference type="Pfam" id="PF00096">
    <property type="entry name" value="zf-C2H2"/>
    <property type="match status" value="3"/>
</dbReference>
<feature type="domain" description="C2H2-type" evidence="10">
    <location>
        <begin position="351"/>
        <end position="376"/>
    </location>
</feature>
<keyword evidence="4 9" id="KW-0863">Zinc-finger</keyword>